<dbReference type="Pfam" id="PF24745">
    <property type="entry name" value="DUF7693"/>
    <property type="match status" value="1"/>
</dbReference>
<reference evidence="2 3" key="1">
    <citation type="submission" date="2020-04" db="EMBL/GenBank/DDBJ databases">
        <title>Molecular characterization of pseudomonads from Agaricus bisporus reveal novel blotch 2 pathogens in Western Europe.</title>
        <authorList>
            <person name="Taparia T."/>
            <person name="Krijger M."/>
            <person name="Haynes E."/>
            <person name="Elpinstone J.G."/>
            <person name="Noble R."/>
            <person name="Van Der Wolf J."/>
        </authorList>
    </citation>
    <scope>NUCLEOTIDE SEQUENCE [LARGE SCALE GENOMIC DNA]</scope>
    <source>
        <strain evidence="2 3">F1001</strain>
    </source>
</reference>
<name>A0A7Y7WG97_9PSED</name>
<dbReference type="EMBL" id="JACAPU010000024">
    <property type="protein sequence ID" value="NWB48857.1"/>
    <property type="molecule type" value="Genomic_DNA"/>
</dbReference>
<comment type="caution">
    <text evidence="2">The sequence shown here is derived from an EMBL/GenBank/DDBJ whole genome shotgun (WGS) entry which is preliminary data.</text>
</comment>
<dbReference type="RefSeq" id="WP_100940267.1">
    <property type="nucleotide sequence ID" value="NZ_JACAPU010000024.1"/>
</dbReference>
<evidence type="ECO:0000313" key="3">
    <source>
        <dbReference type="Proteomes" id="UP000582981"/>
    </source>
</evidence>
<evidence type="ECO:0000313" key="2">
    <source>
        <dbReference type="EMBL" id="NWB48857.1"/>
    </source>
</evidence>
<feature type="domain" description="DUF7693" evidence="1">
    <location>
        <begin position="7"/>
        <end position="103"/>
    </location>
</feature>
<proteinExistence type="predicted"/>
<organism evidence="2 3">
    <name type="scientific">Pseudomonas gingeri</name>
    <dbReference type="NCBI Taxonomy" id="117681"/>
    <lineage>
        <taxon>Bacteria</taxon>
        <taxon>Pseudomonadati</taxon>
        <taxon>Pseudomonadota</taxon>
        <taxon>Gammaproteobacteria</taxon>
        <taxon>Pseudomonadales</taxon>
        <taxon>Pseudomonadaceae</taxon>
        <taxon>Pseudomonas</taxon>
    </lineage>
</organism>
<dbReference type="Proteomes" id="UP000582981">
    <property type="component" value="Unassembled WGS sequence"/>
</dbReference>
<accession>A0A7Y7WG97</accession>
<evidence type="ECO:0000259" key="1">
    <source>
        <dbReference type="Pfam" id="PF24745"/>
    </source>
</evidence>
<dbReference type="AlphaFoldDB" id="A0A7Y7WG97"/>
<dbReference type="InterPro" id="IPR056110">
    <property type="entry name" value="DUF7693"/>
</dbReference>
<protein>
    <recommendedName>
        <fullName evidence="1">DUF7693 domain-containing protein</fullName>
    </recommendedName>
</protein>
<gene>
    <name evidence="2" type="ORF">HX829_20445</name>
</gene>
<sequence length="105" mass="11914">MRTATSLTAREVYQVLKEVALGVRTLRRLSAQSWSEIHTGPMPVEVDSWTLTLFNDCDILDYCDDASCPAGRTGTLEDWQRYGTNPVDLLSAWEHRQLELMLANL</sequence>